<reference evidence="2 3" key="1">
    <citation type="submission" date="2024-05" db="EMBL/GenBank/DDBJ databases">
        <title>Genome Sequence and Characterization of the New Strain Purple Sulfur Bacterium of Genus Thioalkalicoccus.</title>
        <authorList>
            <person name="Bryantseva I.A."/>
            <person name="Kyndt J.A."/>
            <person name="Imhoff J.F."/>
        </authorList>
    </citation>
    <scope>NUCLEOTIDE SEQUENCE [LARGE SCALE GENOMIC DNA]</scope>
    <source>
        <strain evidence="2 3">Um2</strain>
    </source>
</reference>
<keyword evidence="3" id="KW-1185">Reference proteome</keyword>
<sequence>MHSYTRRLTGRPLLLAAAAAALLGSSNLLAEKPVFDWPAPAQAQITVEQEKAGRTFAIEMQLDVSRVADSSQWRMDFTGVRLLRINEQDVTSPEERAEVPPSFLAMTEAEPSFIVDEHGHLVDVPGVEGLLDEIIEQMPERPPEVTRDGLRLVLLDPAMIDLVEAKADRHWHLWVGLWLDKEFEPGRRLEFDAESDYFGITVPSRGYFEVLGDVDGRPGVSRLVFELVSRDDALREAVVQSLKAAAEQAQQAGEPEPQLAYDAIRAAERRERVTVLTELATMRPHEVQASTRITLDIEGHGVHTQSEEHLYRFDWRQ</sequence>
<evidence type="ECO:0008006" key="4">
    <source>
        <dbReference type="Google" id="ProtNLM"/>
    </source>
</evidence>
<evidence type="ECO:0000313" key="2">
    <source>
        <dbReference type="EMBL" id="MEY6432611.1"/>
    </source>
</evidence>
<keyword evidence="1" id="KW-0732">Signal</keyword>
<evidence type="ECO:0000313" key="3">
    <source>
        <dbReference type="Proteomes" id="UP001564408"/>
    </source>
</evidence>
<dbReference type="RefSeq" id="WP_369666998.1">
    <property type="nucleotide sequence ID" value="NZ_JBDKXB010000010.1"/>
</dbReference>
<proteinExistence type="predicted"/>
<feature type="signal peptide" evidence="1">
    <location>
        <begin position="1"/>
        <end position="30"/>
    </location>
</feature>
<comment type="caution">
    <text evidence="2">The sequence shown here is derived from an EMBL/GenBank/DDBJ whole genome shotgun (WGS) entry which is preliminary data.</text>
</comment>
<name>A0ABV4BDM3_9GAMM</name>
<dbReference type="Proteomes" id="UP001564408">
    <property type="component" value="Unassembled WGS sequence"/>
</dbReference>
<gene>
    <name evidence="2" type="ORF">ABC977_09360</name>
</gene>
<feature type="chain" id="PRO_5046711523" description="DUF4424 domain-containing protein" evidence="1">
    <location>
        <begin position="31"/>
        <end position="317"/>
    </location>
</feature>
<organism evidence="2 3">
    <name type="scientific">Thioalkalicoccus limnaeus</name>
    <dbReference type="NCBI Taxonomy" id="120681"/>
    <lineage>
        <taxon>Bacteria</taxon>
        <taxon>Pseudomonadati</taxon>
        <taxon>Pseudomonadota</taxon>
        <taxon>Gammaproteobacteria</taxon>
        <taxon>Chromatiales</taxon>
        <taxon>Chromatiaceae</taxon>
        <taxon>Thioalkalicoccus</taxon>
    </lineage>
</organism>
<protein>
    <recommendedName>
        <fullName evidence="4">DUF4424 domain-containing protein</fullName>
    </recommendedName>
</protein>
<evidence type="ECO:0000256" key="1">
    <source>
        <dbReference type="SAM" id="SignalP"/>
    </source>
</evidence>
<dbReference type="EMBL" id="JBDKXB010000010">
    <property type="protein sequence ID" value="MEY6432611.1"/>
    <property type="molecule type" value="Genomic_DNA"/>
</dbReference>
<accession>A0ABV4BDM3</accession>